<evidence type="ECO:0000256" key="1">
    <source>
        <dbReference type="ARBA" id="ARBA00023118"/>
    </source>
</evidence>
<feature type="domain" description="CRISPR type III-associated protein" evidence="2">
    <location>
        <begin position="27"/>
        <end position="216"/>
    </location>
</feature>
<organism evidence="3 4">
    <name type="scientific">Metallosphaera yellowstonensis MK1</name>
    <dbReference type="NCBI Taxonomy" id="671065"/>
    <lineage>
        <taxon>Archaea</taxon>
        <taxon>Thermoproteota</taxon>
        <taxon>Thermoprotei</taxon>
        <taxon>Sulfolobales</taxon>
        <taxon>Sulfolobaceae</taxon>
        <taxon>Metallosphaera</taxon>
    </lineage>
</organism>
<dbReference type="EMBL" id="JH597765">
    <property type="protein sequence ID" value="EHP69653.1"/>
    <property type="molecule type" value="Genomic_DNA"/>
</dbReference>
<dbReference type="GO" id="GO:0051607">
    <property type="term" value="P:defense response to virus"/>
    <property type="evidence" value="ECO:0007669"/>
    <property type="project" value="UniProtKB-KW"/>
</dbReference>
<accession>H2C556</accession>
<keyword evidence="4" id="KW-1185">Reference proteome</keyword>
<dbReference type="HOGENOM" id="CLU_084207_1_0_2"/>
<reference evidence="3 4" key="1">
    <citation type="submission" date="2012-01" db="EMBL/GenBank/DDBJ databases">
        <title>Improved High-Quality Draft sequence of Metallosphaera yellowstonensis MK1.</title>
        <authorList>
            <consortium name="US DOE Joint Genome Institute"/>
            <person name="Lucas S."/>
            <person name="Han J."/>
            <person name="Cheng J.-F."/>
            <person name="Goodwin L."/>
            <person name="Pitluck S."/>
            <person name="Peters L."/>
            <person name="Teshima H."/>
            <person name="Detter J.C."/>
            <person name="Han C."/>
            <person name="Tapia R."/>
            <person name="Land M."/>
            <person name="Hauser L."/>
            <person name="Kyrpides N."/>
            <person name="Kozubal M."/>
            <person name="Macur R.E."/>
            <person name="Jay Z."/>
            <person name="Inskeep W."/>
            <person name="Woyke T."/>
        </authorList>
    </citation>
    <scope>NUCLEOTIDE SEQUENCE [LARGE SCALE GENOMIC DNA]</scope>
    <source>
        <strain evidence="3 4">MK1</strain>
    </source>
</reference>
<keyword evidence="1" id="KW-0051">Antiviral defense</keyword>
<dbReference type="OrthoDB" id="44077at2157"/>
<dbReference type="PANTHER" id="PTHR35579:SF6">
    <property type="entry name" value="DUF324 DOMAIN-CONTAINING PROTEIN"/>
    <property type="match status" value="1"/>
</dbReference>
<dbReference type="PANTHER" id="PTHR35579">
    <property type="entry name" value="CRISPR SYSTEM CMS ENDORIBONUCLEASE CSM3"/>
    <property type="match status" value="1"/>
</dbReference>
<evidence type="ECO:0000313" key="4">
    <source>
        <dbReference type="Proteomes" id="UP000003980"/>
    </source>
</evidence>
<dbReference type="Pfam" id="PF03787">
    <property type="entry name" value="RAMPs"/>
    <property type="match status" value="1"/>
</dbReference>
<gene>
    <name evidence="3" type="ORF">MetMK1DRAFT_00016790</name>
</gene>
<proteinExistence type="predicted"/>
<dbReference type="InterPro" id="IPR005537">
    <property type="entry name" value="RAMP_III_fam"/>
</dbReference>
<protein>
    <submittedName>
        <fullName evidence="3">CRISPR-associated RAMP protein, SSO1426 family</fullName>
    </submittedName>
</protein>
<sequence>MDEETPICADLDQIRTIVKVSGTLMNETPLRIGKGKEQSFVDPSDNPLLTQDGRPVIPGSSLKGLMRSLAESYVKTLNDPKYSKVCDLDDNSCESCTSDAFCIPCVLFGFKDISSRVFVMDSVALENEFRISQRTMVTLSRVFGGQTPKRLYTLDMVEPGAKFRFEMIVYNLDLVNGEREEWKIRSVEVMKYIIRLLTTEGAFIGSRKSTGLGLVKLTGVKVKLYKAPNLTEGKEVEVTW</sequence>
<dbReference type="InterPro" id="IPR013411">
    <property type="entry name" value="CRISPR-assoc_RAMP_Csx7"/>
</dbReference>
<dbReference type="eggNOG" id="arCOG02658">
    <property type="taxonomic scope" value="Archaea"/>
</dbReference>
<evidence type="ECO:0000313" key="3">
    <source>
        <dbReference type="EMBL" id="EHP69653.1"/>
    </source>
</evidence>
<dbReference type="STRING" id="671065.MetMK1DRAFT_00016790"/>
<evidence type="ECO:0000259" key="2">
    <source>
        <dbReference type="Pfam" id="PF03787"/>
    </source>
</evidence>
<dbReference type="NCBIfam" id="TIGR02581">
    <property type="entry name" value="cas_cyan_RAMP"/>
    <property type="match status" value="1"/>
</dbReference>
<dbReference type="Proteomes" id="UP000003980">
    <property type="component" value="Unassembled WGS sequence"/>
</dbReference>
<name>H2C556_9CREN</name>
<dbReference type="AlphaFoldDB" id="H2C556"/>
<dbReference type="RefSeq" id="WP_009072412.1">
    <property type="nucleotide sequence ID" value="NZ_JH597765.1"/>
</dbReference>
<dbReference type="InterPro" id="IPR052216">
    <property type="entry name" value="CRISPR_Csm3_endoribonuclease"/>
</dbReference>